<dbReference type="InterPro" id="IPR004384">
    <property type="entry name" value="RNA_MeTrfase_TrmJ/LasT"/>
</dbReference>
<dbReference type="PANTHER" id="PTHR42786:SF6">
    <property type="entry name" value="TRNA_RRNA METHYLTRANSFERASE SPOU TYPE DOMAIN-CONTAINING PROTEIN"/>
    <property type="match status" value="1"/>
</dbReference>
<accession>A0A0F9KAT4</accession>
<dbReference type="GO" id="GO:0002128">
    <property type="term" value="P:tRNA nucleoside ribose methylation"/>
    <property type="evidence" value="ECO:0007669"/>
    <property type="project" value="TreeGrafter"/>
</dbReference>
<dbReference type="InterPro" id="IPR029028">
    <property type="entry name" value="Alpha/beta_knot_MTases"/>
</dbReference>
<evidence type="ECO:0000256" key="3">
    <source>
        <dbReference type="ARBA" id="ARBA00022679"/>
    </source>
</evidence>
<evidence type="ECO:0000256" key="1">
    <source>
        <dbReference type="ARBA" id="ARBA00007228"/>
    </source>
</evidence>
<dbReference type="Pfam" id="PF00588">
    <property type="entry name" value="SpoU_methylase"/>
    <property type="match status" value="1"/>
</dbReference>
<keyword evidence="3" id="KW-0808">Transferase</keyword>
<dbReference type="InterPro" id="IPR029026">
    <property type="entry name" value="tRNA_m1G_MTases_N"/>
</dbReference>
<dbReference type="Gene3D" id="3.40.1280.10">
    <property type="match status" value="1"/>
</dbReference>
<feature type="non-terminal residue" evidence="6">
    <location>
        <position position="121"/>
    </location>
</feature>
<dbReference type="GO" id="GO:0005829">
    <property type="term" value="C:cytosol"/>
    <property type="evidence" value="ECO:0007669"/>
    <property type="project" value="TreeGrafter"/>
</dbReference>
<keyword evidence="4" id="KW-0949">S-adenosyl-L-methionine</keyword>
<evidence type="ECO:0000259" key="5">
    <source>
        <dbReference type="Pfam" id="PF00588"/>
    </source>
</evidence>
<organism evidence="6">
    <name type="scientific">marine sediment metagenome</name>
    <dbReference type="NCBI Taxonomy" id="412755"/>
    <lineage>
        <taxon>unclassified sequences</taxon>
        <taxon>metagenomes</taxon>
        <taxon>ecological metagenomes</taxon>
    </lineage>
</organism>
<dbReference type="GO" id="GO:0008173">
    <property type="term" value="F:RNA methyltransferase activity"/>
    <property type="evidence" value="ECO:0007669"/>
    <property type="project" value="InterPro"/>
</dbReference>
<evidence type="ECO:0000256" key="2">
    <source>
        <dbReference type="ARBA" id="ARBA00022603"/>
    </source>
</evidence>
<comment type="similarity">
    <text evidence="1">Belongs to the class IV-like SAM-binding methyltransferase superfamily. RNA methyltransferase TrmH family.</text>
</comment>
<sequence length="121" mass="13395">MKSTNVSIGLLNPKNPENVGSVMRAAGNYRVEQIFYTGTRYPRALSYQPRTVDTHRKVSQGVTVTQVSSLLEKITEQQKIVCVELVLGAISLPEYEHPDNAIYIFGPEDGSIDQAIIDQAD</sequence>
<reference evidence="6" key="1">
    <citation type="journal article" date="2015" name="Nature">
        <title>Complex archaea that bridge the gap between prokaryotes and eukaryotes.</title>
        <authorList>
            <person name="Spang A."/>
            <person name="Saw J.H."/>
            <person name="Jorgensen S.L."/>
            <person name="Zaremba-Niedzwiedzka K."/>
            <person name="Martijn J."/>
            <person name="Lind A.E."/>
            <person name="van Eijk R."/>
            <person name="Schleper C."/>
            <person name="Guy L."/>
            <person name="Ettema T.J."/>
        </authorList>
    </citation>
    <scope>NUCLEOTIDE SEQUENCE</scope>
</reference>
<proteinExistence type="inferred from homology"/>
<dbReference type="GO" id="GO:0003723">
    <property type="term" value="F:RNA binding"/>
    <property type="evidence" value="ECO:0007669"/>
    <property type="project" value="InterPro"/>
</dbReference>
<evidence type="ECO:0000256" key="4">
    <source>
        <dbReference type="ARBA" id="ARBA00022691"/>
    </source>
</evidence>
<gene>
    <name evidence="6" type="ORF">LCGC14_1427360</name>
</gene>
<dbReference type="PANTHER" id="PTHR42786">
    <property type="entry name" value="TRNA/RRNA METHYLTRANSFERASE"/>
    <property type="match status" value="1"/>
</dbReference>
<evidence type="ECO:0000313" key="6">
    <source>
        <dbReference type="EMBL" id="KKM71766.1"/>
    </source>
</evidence>
<dbReference type="AlphaFoldDB" id="A0A0F9KAT4"/>
<dbReference type="SUPFAM" id="SSF75217">
    <property type="entry name" value="alpha/beta knot"/>
    <property type="match status" value="1"/>
</dbReference>
<feature type="domain" description="tRNA/rRNA methyltransferase SpoU type" evidence="5">
    <location>
        <begin position="6"/>
        <end position="121"/>
    </location>
</feature>
<keyword evidence="2" id="KW-0489">Methyltransferase</keyword>
<comment type="caution">
    <text evidence="6">The sequence shown here is derived from an EMBL/GenBank/DDBJ whole genome shotgun (WGS) entry which is preliminary data.</text>
</comment>
<protein>
    <recommendedName>
        <fullName evidence="5">tRNA/rRNA methyltransferase SpoU type domain-containing protein</fullName>
    </recommendedName>
</protein>
<dbReference type="EMBL" id="LAZR01009579">
    <property type="protein sequence ID" value="KKM71766.1"/>
    <property type="molecule type" value="Genomic_DNA"/>
</dbReference>
<name>A0A0F9KAT4_9ZZZZ</name>
<dbReference type="InterPro" id="IPR001537">
    <property type="entry name" value="SpoU_MeTrfase"/>
</dbReference>